<dbReference type="Gene3D" id="3.30.70.330">
    <property type="match status" value="1"/>
</dbReference>
<accession>A0A6H5I4I9</accession>
<dbReference type="Gene3D" id="1.25.40.90">
    <property type="match status" value="1"/>
</dbReference>
<dbReference type="InterPro" id="IPR006569">
    <property type="entry name" value="CID_dom"/>
</dbReference>
<dbReference type="EMBL" id="CADCXV010000669">
    <property type="protein sequence ID" value="CAB0032170.1"/>
    <property type="molecule type" value="Genomic_DNA"/>
</dbReference>
<feature type="compositionally biased region" description="Basic residues" evidence="3">
    <location>
        <begin position="246"/>
        <end position="271"/>
    </location>
</feature>
<feature type="region of interest" description="Disordered" evidence="3">
    <location>
        <begin position="698"/>
        <end position="1035"/>
    </location>
</feature>
<dbReference type="InterPro" id="IPR000504">
    <property type="entry name" value="RRM_dom"/>
</dbReference>
<keyword evidence="1 2" id="KW-0694">RNA-binding</keyword>
<organism evidence="6 7">
    <name type="scientific">Trichogramma brassicae</name>
    <dbReference type="NCBI Taxonomy" id="86971"/>
    <lineage>
        <taxon>Eukaryota</taxon>
        <taxon>Metazoa</taxon>
        <taxon>Ecdysozoa</taxon>
        <taxon>Arthropoda</taxon>
        <taxon>Hexapoda</taxon>
        <taxon>Insecta</taxon>
        <taxon>Pterygota</taxon>
        <taxon>Neoptera</taxon>
        <taxon>Endopterygota</taxon>
        <taxon>Hymenoptera</taxon>
        <taxon>Apocrita</taxon>
        <taxon>Proctotrupomorpha</taxon>
        <taxon>Chalcidoidea</taxon>
        <taxon>Trichogrammatidae</taxon>
        <taxon>Trichogramma</taxon>
    </lineage>
</organism>
<feature type="compositionally biased region" description="Basic and acidic residues" evidence="3">
    <location>
        <begin position="982"/>
        <end position="1019"/>
    </location>
</feature>
<feature type="compositionally biased region" description="Basic and acidic residues" evidence="3">
    <location>
        <begin position="848"/>
        <end position="865"/>
    </location>
</feature>
<dbReference type="Proteomes" id="UP000479190">
    <property type="component" value="Unassembled WGS sequence"/>
</dbReference>
<dbReference type="OrthoDB" id="79367at2759"/>
<feature type="compositionally biased region" description="Basic and acidic residues" evidence="3">
    <location>
        <begin position="920"/>
        <end position="941"/>
    </location>
</feature>
<name>A0A6H5I4I9_9HYME</name>
<feature type="region of interest" description="Disordered" evidence="3">
    <location>
        <begin position="615"/>
        <end position="671"/>
    </location>
</feature>
<sequence>MDAVKAFNNELSSLYDVKPPISKAKMNSLTRGAIKAIKFYKHVVQSVEKFIQKCKAEYKVPGLYVIDSIVRQSRHQFGPDKDVFAPRFAKNMQQTFLNLLKCPPEDKSKVIRVLNLWQKNSVFPPEVIQPLFDLADPNHPIHKEQSNDSSTATSSTTTSCAISFNGFANDATRYESTSSRLSIKHAICCTTTTTFHETTNIPSKFNFQQSACTYNSESSNMPRRENSVEIVNEPPRSSSRSPDRYRSRRSRSRSPRHRRKSRSRTRSRTRSSSRSISISRSHRRRSRSRDRKHDDGRDKMTEEEREKDRERRKRGLPPLMREKLSVCSTTLWVGHLSKLVHQEELSDTFGEIGDIVSIDLISPRGCAFICMNRRQDAYKALTKLKNHKMQGKAITLAWAPGKGVKGKDWKDYWEVEAGVTYIPWNKLANVSDQELELFEEGGMIDEDSMPPWLKSRRRHNKNDSDLTHMQSVGMVNMNDVMGQHSVSTSSGAPMVDTSQPPPVRAPTAPANAPAPPIMPPPNQLQMMPPGFTMPPGMLGPMGLQMPPGLMGNVPLGVPPPNMQGLMPGMMQQMMQSVNSPFGLLTQIPMPTPAAPSDKPNATGMPHNVPPLGVAPPTTEPGMPNLPMMRQPFGVPPMPLQQMPPMSQQNQRQQQQQNPPLPMSDDMDVDMEDDMVPPIKEQQHSKPPSLLSDQLLAAMKNDRDERDGFRDRERDRDRRDRDRGGLGDRDRDDNRSRDRGRGRDRGGRDRNRRDSRDNGNRNDRDERRDREARDNRHSPMRDMINCPGGLQGLGGNHISENDKKDGMGPKLSLADRLRQLADGTLPLIDDRNIDRDMRGGTGGPAGSRSNDRSSERMDRSSSDRLGRASSMEGQPPPPSLLAGGRRPGEGPPSLLDLPAKFPGVPPVPDFPGNPNFGGPRVSERDVRDFPRGAGPGDRDRPFGSRAGPMGGRSGSMDDFMEGPRSLLGPRFGPPDDFPIPSGRPDEYDLRRDKDGRPQPPGRLDEFERGRGPPFDFDMRGGRNAPGDIPPPFDMPRMPLDEFELREMADFDRRREFYMLDKFGPLGMSPRFSPRGIMGNPDAFGPRGGRGGLGPMFHPRSLGPRGMRPGMRPPYGPRGGPMPFDGPDGPLFRGAGGAYDDGRGPLPPLGRGPFGIDGPPSRGMPPPLMGGPLMNEGPWRDGLLGPGGPRLDDGMELMEGSSEKSEERRKNDKEERENRRRETRKSRFITQYELKVHFVPLICSSFKSKKFSKQLSYKTIVYAKLGGAMQAHLTETTKETTLIIKINHSKTKVSLQAATTKMSMKIPGTRHKITKQKTMHQKCLLLKMQNSGMSQLLPWRTSKFRSKVHRLGILKIQIKRILYLIQCRRPNKILIHSQCVQSETFIEWPRLCVSFRKRTAVSKKEERQARSTLSCESSRIRQPRPGVAWDEIRRDGSVRSRR</sequence>
<feature type="compositionally biased region" description="Basic and acidic residues" evidence="3">
    <location>
        <begin position="827"/>
        <end position="837"/>
    </location>
</feature>
<evidence type="ECO:0000256" key="1">
    <source>
        <dbReference type="ARBA" id="ARBA00022884"/>
    </source>
</evidence>
<dbReference type="InterPro" id="IPR008942">
    <property type="entry name" value="ENTH_VHS"/>
</dbReference>
<protein>
    <recommendedName>
        <fullName evidence="8">RRM domain-containing protein</fullName>
    </recommendedName>
</protein>
<dbReference type="GO" id="GO:0005634">
    <property type="term" value="C:nucleus"/>
    <property type="evidence" value="ECO:0007669"/>
    <property type="project" value="TreeGrafter"/>
</dbReference>
<dbReference type="SUPFAM" id="SSF54928">
    <property type="entry name" value="RNA-binding domain, RBD"/>
    <property type="match status" value="1"/>
</dbReference>
<reference evidence="6 7" key="1">
    <citation type="submission" date="2020-02" db="EMBL/GenBank/DDBJ databases">
        <authorList>
            <person name="Ferguson B K."/>
        </authorList>
    </citation>
    <scope>NUCLEOTIDE SEQUENCE [LARGE SCALE GENOMIC DNA]</scope>
</reference>
<dbReference type="PROSITE" id="PS51391">
    <property type="entry name" value="CID"/>
    <property type="match status" value="1"/>
</dbReference>
<dbReference type="Pfam" id="PF04818">
    <property type="entry name" value="CID"/>
    <property type="match status" value="1"/>
</dbReference>
<evidence type="ECO:0000313" key="7">
    <source>
        <dbReference type="Proteomes" id="UP000479190"/>
    </source>
</evidence>
<evidence type="ECO:0000256" key="3">
    <source>
        <dbReference type="SAM" id="MobiDB-lite"/>
    </source>
</evidence>
<dbReference type="CDD" id="cd12227">
    <property type="entry name" value="RRM_SCAF4_SCAF8"/>
    <property type="match status" value="1"/>
</dbReference>
<feature type="region of interest" description="Disordered" evidence="3">
    <location>
        <begin position="215"/>
        <end position="317"/>
    </location>
</feature>
<feature type="domain" description="RRM" evidence="4">
    <location>
        <begin position="329"/>
        <end position="401"/>
    </location>
</feature>
<dbReference type="InterPro" id="IPR012677">
    <property type="entry name" value="Nucleotide-bd_a/b_plait_sf"/>
</dbReference>
<feature type="compositionally biased region" description="Basic and acidic residues" evidence="3">
    <location>
        <begin position="699"/>
        <end position="779"/>
    </location>
</feature>
<evidence type="ECO:0000259" key="5">
    <source>
        <dbReference type="PROSITE" id="PS51391"/>
    </source>
</evidence>
<proteinExistence type="predicted"/>
<dbReference type="SMART" id="SM00582">
    <property type="entry name" value="RPR"/>
    <property type="match status" value="1"/>
</dbReference>
<dbReference type="GO" id="GO:0003723">
    <property type="term" value="F:RNA binding"/>
    <property type="evidence" value="ECO:0007669"/>
    <property type="project" value="UniProtKB-UniRule"/>
</dbReference>
<evidence type="ECO:0000313" key="6">
    <source>
        <dbReference type="EMBL" id="CAB0032170.1"/>
    </source>
</evidence>
<dbReference type="InterPro" id="IPR035979">
    <property type="entry name" value="RBD_domain_sf"/>
</dbReference>
<dbReference type="FunFam" id="1.25.40.90:FF:000004">
    <property type="entry name" value="splicing factor, arginine/serine-rich 15"/>
    <property type="match status" value="1"/>
</dbReference>
<feature type="compositionally biased region" description="Basic and acidic residues" evidence="3">
    <location>
        <begin position="291"/>
        <end position="309"/>
    </location>
</feature>
<dbReference type="Pfam" id="PF00076">
    <property type="entry name" value="RRM_1"/>
    <property type="match status" value="1"/>
</dbReference>
<dbReference type="CDD" id="cd16983">
    <property type="entry name" value="CID_SCAF8_like"/>
    <property type="match status" value="1"/>
</dbReference>
<dbReference type="PROSITE" id="PS50102">
    <property type="entry name" value="RRM"/>
    <property type="match status" value="1"/>
</dbReference>
<dbReference type="SMART" id="SM00360">
    <property type="entry name" value="RRM"/>
    <property type="match status" value="1"/>
</dbReference>
<evidence type="ECO:0000256" key="2">
    <source>
        <dbReference type="PROSITE-ProRule" id="PRU00176"/>
    </source>
</evidence>
<dbReference type="InterPro" id="IPR051485">
    <property type="entry name" value="SR-CTD_assoc_factor"/>
</dbReference>
<evidence type="ECO:0008006" key="8">
    <source>
        <dbReference type="Google" id="ProtNLM"/>
    </source>
</evidence>
<feature type="compositionally biased region" description="Basic and acidic residues" evidence="3">
    <location>
        <begin position="1199"/>
        <end position="1218"/>
    </location>
</feature>
<dbReference type="PANTHER" id="PTHR23140:SF4">
    <property type="entry name" value="PROTEIN CBR-NRD-1"/>
    <property type="match status" value="1"/>
</dbReference>
<feature type="compositionally biased region" description="Low complexity" evidence="3">
    <location>
        <begin position="639"/>
        <end position="657"/>
    </location>
</feature>
<gene>
    <name evidence="6" type="ORF">TBRA_LOCUS4116</name>
</gene>
<dbReference type="SUPFAM" id="SSF48464">
    <property type="entry name" value="ENTH/VHS domain"/>
    <property type="match status" value="1"/>
</dbReference>
<keyword evidence="7" id="KW-1185">Reference proteome</keyword>
<feature type="region of interest" description="Disordered" evidence="3">
    <location>
        <begin position="484"/>
        <end position="510"/>
    </location>
</feature>
<feature type="region of interest" description="Disordered" evidence="3">
    <location>
        <begin position="1141"/>
        <end position="1221"/>
    </location>
</feature>
<evidence type="ECO:0000259" key="4">
    <source>
        <dbReference type="PROSITE" id="PS50102"/>
    </source>
</evidence>
<feature type="compositionally biased region" description="Low complexity" evidence="3">
    <location>
        <begin position="1168"/>
        <end position="1181"/>
    </location>
</feature>
<dbReference type="PANTHER" id="PTHR23140">
    <property type="entry name" value="RNA PROCESSING PROTEIN LD23810P"/>
    <property type="match status" value="1"/>
</dbReference>
<feature type="domain" description="CID" evidence="5">
    <location>
        <begin position="1"/>
        <end position="139"/>
    </location>
</feature>
<feature type="compositionally biased region" description="Basic residues" evidence="3">
    <location>
        <begin position="280"/>
        <end position="290"/>
    </location>
</feature>
<feature type="compositionally biased region" description="Basic and acidic residues" evidence="3">
    <location>
        <begin position="798"/>
        <end position="818"/>
    </location>
</feature>